<comment type="caution">
    <text evidence="2">The sequence shown here is derived from an EMBL/GenBank/DDBJ whole genome shotgun (WGS) entry which is preliminary data.</text>
</comment>
<evidence type="ECO:0000313" key="3">
    <source>
        <dbReference type="Proteomes" id="UP000014018"/>
    </source>
</evidence>
<gene>
    <name evidence="2" type="ORF">IIU_06821</name>
</gene>
<dbReference type="RefSeq" id="WP_016110511.1">
    <property type="nucleotide sequence ID" value="NZ_KB976176.1"/>
</dbReference>
<reference evidence="2 3" key="1">
    <citation type="submission" date="2012-12" db="EMBL/GenBank/DDBJ databases">
        <title>The Genome Sequence of Bacillus cereus VD133.</title>
        <authorList>
            <consortium name="The Broad Institute Genome Sequencing Platform"/>
            <consortium name="The Broad Institute Genome Sequencing Center for Infectious Disease"/>
            <person name="Feldgarden M."/>
            <person name="Van der Auwera G.A."/>
            <person name="Mahillon J."/>
            <person name="Duprez V."/>
            <person name="Timmery S."/>
            <person name="Mattelet C."/>
            <person name="Dierick K."/>
            <person name="Sun M."/>
            <person name="Yu Z."/>
            <person name="Zhu L."/>
            <person name="Hu X."/>
            <person name="Shank E.B."/>
            <person name="Swiecicka I."/>
            <person name="Hansen B.M."/>
            <person name="Andrup L."/>
            <person name="Walker B."/>
            <person name="Young S.K."/>
            <person name="Zeng Q."/>
            <person name="Gargeya S."/>
            <person name="Fitzgerald M."/>
            <person name="Haas B."/>
            <person name="Abouelleil A."/>
            <person name="Alvarado L."/>
            <person name="Arachchi H.M."/>
            <person name="Berlin A.M."/>
            <person name="Chapman S.B."/>
            <person name="Dewar J."/>
            <person name="Goldberg J."/>
            <person name="Griggs A."/>
            <person name="Gujja S."/>
            <person name="Hansen M."/>
            <person name="Howarth C."/>
            <person name="Imamovic A."/>
            <person name="Larimer J."/>
            <person name="McCowan C."/>
            <person name="Murphy C."/>
            <person name="Neiman D."/>
            <person name="Pearson M."/>
            <person name="Priest M."/>
            <person name="Roberts A."/>
            <person name="Saif S."/>
            <person name="Shea T."/>
            <person name="Sisk P."/>
            <person name="Sykes S."/>
            <person name="Wortman J."/>
            <person name="Nusbaum C."/>
            <person name="Birren B."/>
        </authorList>
    </citation>
    <scope>NUCLEOTIDE SEQUENCE [LARGE SCALE GENOMIC DNA]</scope>
    <source>
        <strain evidence="2 3">VD133</strain>
    </source>
</reference>
<dbReference type="Proteomes" id="UP000014018">
    <property type="component" value="Unassembled WGS sequence"/>
</dbReference>
<feature type="transmembrane region" description="Helical" evidence="1">
    <location>
        <begin position="42"/>
        <end position="60"/>
    </location>
</feature>
<keyword evidence="1" id="KW-1133">Transmembrane helix</keyword>
<dbReference type="AlphaFoldDB" id="A0A9W5UZ10"/>
<evidence type="ECO:0000313" key="2">
    <source>
        <dbReference type="EMBL" id="EOO24186.1"/>
    </source>
</evidence>
<keyword evidence="1" id="KW-0472">Membrane</keyword>
<organism evidence="2 3">
    <name type="scientific">Bacillus cereus VD133</name>
    <dbReference type="NCBI Taxonomy" id="1053233"/>
    <lineage>
        <taxon>Bacteria</taxon>
        <taxon>Bacillati</taxon>
        <taxon>Bacillota</taxon>
        <taxon>Bacilli</taxon>
        <taxon>Bacillales</taxon>
        <taxon>Bacillaceae</taxon>
        <taxon>Bacillus</taxon>
        <taxon>Bacillus cereus group</taxon>
    </lineage>
</organism>
<accession>A0A9W5UZ10</accession>
<feature type="transmembrane region" description="Helical" evidence="1">
    <location>
        <begin position="18"/>
        <end position="35"/>
    </location>
</feature>
<proteinExistence type="predicted"/>
<feature type="transmembrane region" description="Helical" evidence="1">
    <location>
        <begin position="66"/>
        <end position="87"/>
    </location>
</feature>
<dbReference type="EMBL" id="AHFB01000178">
    <property type="protein sequence ID" value="EOO24186.1"/>
    <property type="molecule type" value="Genomic_DNA"/>
</dbReference>
<protein>
    <submittedName>
        <fullName evidence="2">Uncharacterized protein</fullName>
    </submittedName>
</protein>
<evidence type="ECO:0000256" key="1">
    <source>
        <dbReference type="SAM" id="Phobius"/>
    </source>
</evidence>
<name>A0A9W5UZ10_BACCE</name>
<sequence>MESSVIKHKNHLRILNSLAYYTLVVGVMFCLLYLLKAIILQTLVALIIIAFVAIGFYFLGYLLIGVLSLLIIVGSVISAIGLLAYFLF</sequence>
<keyword evidence="1" id="KW-0812">Transmembrane</keyword>